<proteinExistence type="predicted"/>
<dbReference type="Proteomes" id="UP001164705">
    <property type="component" value="Chromosome"/>
</dbReference>
<keyword evidence="2" id="KW-1185">Reference proteome</keyword>
<dbReference type="Pfam" id="PF06841">
    <property type="entry name" value="Phage_T4_gp19"/>
    <property type="match status" value="1"/>
</dbReference>
<dbReference type="InterPro" id="IPR010667">
    <property type="entry name" value="Phage_T4_Gp19"/>
</dbReference>
<accession>A0A9E8MZX1</accession>
<organism evidence="1 2">
    <name type="scientific">Lacinutrix neustonica</name>
    <dbReference type="NCBI Taxonomy" id="2980107"/>
    <lineage>
        <taxon>Bacteria</taxon>
        <taxon>Pseudomonadati</taxon>
        <taxon>Bacteroidota</taxon>
        <taxon>Flavobacteriia</taxon>
        <taxon>Flavobacteriales</taxon>
        <taxon>Flavobacteriaceae</taxon>
        <taxon>Lacinutrix</taxon>
    </lineage>
</organism>
<gene>
    <name evidence="1" type="ORF">N7U66_00340</name>
</gene>
<dbReference type="RefSeq" id="WP_267678578.1">
    <property type="nucleotide sequence ID" value="NZ_CP113088.1"/>
</dbReference>
<dbReference type="KEGG" id="lnu:N7U66_00340"/>
<dbReference type="EMBL" id="CP113088">
    <property type="protein sequence ID" value="WAC03940.1"/>
    <property type="molecule type" value="Genomic_DNA"/>
</dbReference>
<reference evidence="1" key="1">
    <citation type="submission" date="2022-11" db="EMBL/GenBank/DDBJ databases">
        <title>Lacinutrix neustonica HL-RS19T sp. nov., isolated from the surface microlayer sample of brackish Lake Shihwa.</title>
        <authorList>
            <person name="Choi J.Y."/>
            <person name="Hwang C.Y."/>
        </authorList>
    </citation>
    <scope>NUCLEOTIDE SEQUENCE</scope>
    <source>
        <strain evidence="1">HL-RS19</strain>
    </source>
</reference>
<protein>
    <submittedName>
        <fullName evidence="1">Phage tail protein</fullName>
    </submittedName>
</protein>
<evidence type="ECO:0000313" key="1">
    <source>
        <dbReference type="EMBL" id="WAC03940.1"/>
    </source>
</evidence>
<sequence length="68" mass="7642">MKQYHHLCCCVFTCSKKLVEGGQVAMQWELKNTWPTKITSTDLKSDGNEVAVDTLEMAHEQLIITNGS</sequence>
<name>A0A9E8MZX1_9FLAO</name>
<dbReference type="GO" id="GO:0005198">
    <property type="term" value="F:structural molecule activity"/>
    <property type="evidence" value="ECO:0007669"/>
    <property type="project" value="InterPro"/>
</dbReference>
<dbReference type="AlphaFoldDB" id="A0A9E8MZX1"/>
<evidence type="ECO:0000313" key="2">
    <source>
        <dbReference type="Proteomes" id="UP001164705"/>
    </source>
</evidence>